<organism evidence="9 10">
    <name type="scientific">Mytilus coruscus</name>
    <name type="common">Sea mussel</name>
    <dbReference type="NCBI Taxonomy" id="42192"/>
    <lineage>
        <taxon>Eukaryota</taxon>
        <taxon>Metazoa</taxon>
        <taxon>Spiralia</taxon>
        <taxon>Lophotrochozoa</taxon>
        <taxon>Mollusca</taxon>
        <taxon>Bivalvia</taxon>
        <taxon>Autobranchia</taxon>
        <taxon>Pteriomorphia</taxon>
        <taxon>Mytilida</taxon>
        <taxon>Mytiloidea</taxon>
        <taxon>Mytilidae</taxon>
        <taxon>Mytilinae</taxon>
        <taxon>Mytilus</taxon>
    </lineage>
</organism>
<dbReference type="OrthoDB" id="20295at2759"/>
<feature type="transmembrane region" description="Helical" evidence="6">
    <location>
        <begin position="28"/>
        <end position="53"/>
    </location>
</feature>
<dbReference type="InterPro" id="IPR013083">
    <property type="entry name" value="Znf_RING/FYVE/PHD"/>
</dbReference>
<dbReference type="AlphaFoldDB" id="A0A6J8B127"/>
<dbReference type="InterPro" id="IPR045696">
    <property type="entry name" value="Ubox5_N"/>
</dbReference>
<feature type="region of interest" description="Disordered" evidence="5">
    <location>
        <begin position="503"/>
        <end position="536"/>
    </location>
</feature>
<evidence type="ECO:0000256" key="3">
    <source>
        <dbReference type="ARBA" id="ARBA00022833"/>
    </source>
</evidence>
<keyword evidence="6" id="KW-0812">Transmembrane</keyword>
<dbReference type="InterPro" id="IPR039847">
    <property type="entry name" value="Ubox5"/>
</dbReference>
<feature type="compositionally biased region" description="Polar residues" evidence="5">
    <location>
        <begin position="509"/>
        <end position="532"/>
    </location>
</feature>
<dbReference type="PANTHER" id="PTHR13492">
    <property type="entry name" value="RING FINGER PROTEIN 37"/>
    <property type="match status" value="1"/>
</dbReference>
<keyword evidence="3" id="KW-0862">Zinc</keyword>
<dbReference type="InterPro" id="IPR039925">
    <property type="entry name" value="RNF37_RING-Ubox"/>
</dbReference>
<dbReference type="GO" id="GO:0031625">
    <property type="term" value="F:ubiquitin protein ligase binding"/>
    <property type="evidence" value="ECO:0007669"/>
    <property type="project" value="TreeGrafter"/>
</dbReference>
<keyword evidence="2 4" id="KW-0863">Zinc-finger</keyword>
<keyword evidence="1" id="KW-0479">Metal-binding</keyword>
<dbReference type="PROSITE" id="PS51698">
    <property type="entry name" value="U_BOX"/>
    <property type="match status" value="1"/>
</dbReference>
<name>A0A6J8B127_MYTCO</name>
<dbReference type="PROSITE" id="PS50089">
    <property type="entry name" value="ZF_RING_2"/>
    <property type="match status" value="1"/>
</dbReference>
<evidence type="ECO:0000259" key="8">
    <source>
        <dbReference type="PROSITE" id="PS51698"/>
    </source>
</evidence>
<protein>
    <submittedName>
        <fullName evidence="9">UBOX5</fullName>
    </submittedName>
</protein>
<dbReference type="Proteomes" id="UP000507470">
    <property type="component" value="Unassembled WGS sequence"/>
</dbReference>
<dbReference type="GO" id="GO:0008270">
    <property type="term" value="F:zinc ion binding"/>
    <property type="evidence" value="ECO:0007669"/>
    <property type="project" value="UniProtKB-KW"/>
</dbReference>
<dbReference type="PROSITE" id="PS00518">
    <property type="entry name" value="ZF_RING_1"/>
    <property type="match status" value="1"/>
</dbReference>
<feature type="domain" description="U-box" evidence="8">
    <location>
        <begin position="413"/>
        <end position="493"/>
    </location>
</feature>
<dbReference type="PANTHER" id="PTHR13492:SF2">
    <property type="entry name" value="RING FINGER PROTEIN 37"/>
    <property type="match status" value="1"/>
</dbReference>
<dbReference type="GO" id="GO:0000209">
    <property type="term" value="P:protein polyubiquitination"/>
    <property type="evidence" value="ECO:0007669"/>
    <property type="project" value="TreeGrafter"/>
</dbReference>
<dbReference type="SUPFAM" id="SSF57850">
    <property type="entry name" value="RING/U-box"/>
    <property type="match status" value="1"/>
</dbReference>
<evidence type="ECO:0000259" key="7">
    <source>
        <dbReference type="PROSITE" id="PS50089"/>
    </source>
</evidence>
<dbReference type="CDD" id="cd16660">
    <property type="entry name" value="RING-Ubox_RNF37"/>
    <property type="match status" value="1"/>
</dbReference>
<feature type="transmembrane region" description="Helical" evidence="6">
    <location>
        <begin position="65"/>
        <end position="88"/>
    </location>
</feature>
<evidence type="ECO:0000256" key="1">
    <source>
        <dbReference type="ARBA" id="ARBA00022723"/>
    </source>
</evidence>
<dbReference type="EMBL" id="CACVKT020002230">
    <property type="protein sequence ID" value="CAC5376731.1"/>
    <property type="molecule type" value="Genomic_DNA"/>
</dbReference>
<dbReference type="InterPro" id="IPR003613">
    <property type="entry name" value="Ubox_domain"/>
</dbReference>
<feature type="domain" description="RING-type" evidence="7">
    <location>
        <begin position="644"/>
        <end position="682"/>
    </location>
</feature>
<evidence type="ECO:0000256" key="2">
    <source>
        <dbReference type="ARBA" id="ARBA00022771"/>
    </source>
</evidence>
<dbReference type="GO" id="GO:0005634">
    <property type="term" value="C:nucleus"/>
    <property type="evidence" value="ECO:0007669"/>
    <property type="project" value="TreeGrafter"/>
</dbReference>
<dbReference type="InterPro" id="IPR001841">
    <property type="entry name" value="Znf_RING"/>
</dbReference>
<sequence>MVVVTTVVCKVVVTTVVCKVVITTTVCKVVVTSVVCMVVVTTGVCKVVVTTAVCKVVVRTGVCKVVITTVVCMVVVTTAVCKVVVTIVCKVVVTSVVCKVVVTAVVCKVVVTTEVCKVVVTTVVYRHDNRSDIYECDYNRRIDGYDNKSNMYGLPDDNSEERDVLSRIWKIMILMFDFCDGRGMSSISCDKVCTDSNPVGNLVSVHYQNKMAGFIGENFVRPPVNVTLQFPCNIEVFRVIINPVVGAQKSNGFEIYTCSNKVDTSHLLQNKVPVLSSKSSLFVPIGKMIVDKPGVICFTNGQFRYDESNSSVPPMDQYSYHGELRHGRSSALNFVSHLTVRITRTISGSAVCIKKLEVYGRPSKSCSECVINKLKQLFSPRIRSSDVSAKIQNEKADNLKQSNCDLFSCNDVDIPEDFIDSITQEIMTMPMLLPCGKNVDQSTLEKHVSAEASWGRMPSDPFTGMLFDSQKKATPNLPLKGRIDQFVLRNSDKLQNIPRTIGREVKEGPSTSRLVGTGNLQQSTSKTPTKQNEYQHKNVGKRKNVFESVLDLTKDSDLFDGVSHDDRKKSKKEFQKIIDLTADDTERPTECDEIIDLTFSETLKGLKSHESDLQSSLDSALLTTLGTLPSFTKSVKTKQEPVGCSLCKTVDSQINYRLSCCHYICRDCLTKSPNTVLCHICRIPTERSDAVRAHIT</sequence>
<evidence type="ECO:0000313" key="10">
    <source>
        <dbReference type="Proteomes" id="UP000507470"/>
    </source>
</evidence>
<evidence type="ECO:0000256" key="4">
    <source>
        <dbReference type="PROSITE-ProRule" id="PRU00175"/>
    </source>
</evidence>
<dbReference type="InterPro" id="IPR017907">
    <property type="entry name" value="Znf_RING_CS"/>
</dbReference>
<keyword evidence="6" id="KW-0472">Membrane</keyword>
<evidence type="ECO:0000256" key="6">
    <source>
        <dbReference type="SAM" id="Phobius"/>
    </source>
</evidence>
<accession>A0A6J8B127</accession>
<proteinExistence type="predicted"/>
<reference evidence="9 10" key="1">
    <citation type="submission" date="2020-06" db="EMBL/GenBank/DDBJ databases">
        <authorList>
            <person name="Li R."/>
            <person name="Bekaert M."/>
        </authorList>
    </citation>
    <scope>NUCLEOTIDE SEQUENCE [LARGE SCALE GENOMIC DNA]</scope>
    <source>
        <strain evidence="10">wild</strain>
    </source>
</reference>
<dbReference type="Gene3D" id="3.30.40.10">
    <property type="entry name" value="Zinc/RING finger domain, C3HC4 (zinc finger)"/>
    <property type="match status" value="1"/>
</dbReference>
<keyword evidence="10" id="KW-1185">Reference proteome</keyword>
<dbReference type="Pfam" id="PF04564">
    <property type="entry name" value="U-box"/>
    <property type="match status" value="1"/>
</dbReference>
<evidence type="ECO:0000313" key="9">
    <source>
        <dbReference type="EMBL" id="CAC5376731.1"/>
    </source>
</evidence>
<dbReference type="SMART" id="SM00504">
    <property type="entry name" value="Ubox"/>
    <property type="match status" value="1"/>
</dbReference>
<evidence type="ECO:0000256" key="5">
    <source>
        <dbReference type="SAM" id="MobiDB-lite"/>
    </source>
</evidence>
<dbReference type="GO" id="GO:0034450">
    <property type="term" value="F:ubiquitin-ubiquitin ligase activity"/>
    <property type="evidence" value="ECO:0007669"/>
    <property type="project" value="TreeGrafter"/>
</dbReference>
<keyword evidence="6" id="KW-1133">Transmembrane helix</keyword>
<dbReference type="Pfam" id="PF19318">
    <property type="entry name" value="DUF5918"/>
    <property type="match status" value="1"/>
</dbReference>
<gene>
    <name evidence="9" type="ORF">MCOR_13277</name>
</gene>